<dbReference type="InterPro" id="IPR036815">
    <property type="entry name" value="14-3-3_dom_sf"/>
</dbReference>
<accession>A2F806</accession>
<dbReference type="KEGG" id="tva:4756738"/>
<name>A2F806_TRIV3</name>
<dbReference type="VEuPathDB" id="TrichDB:TVAG_320980"/>
<dbReference type="RefSeq" id="XP_001311868.1">
    <property type="nucleotide sequence ID" value="XM_001311867.1"/>
</dbReference>
<dbReference type="Proteomes" id="UP000001542">
    <property type="component" value="Unassembled WGS sequence"/>
</dbReference>
<keyword evidence="5" id="KW-1185">Reference proteome</keyword>
<feature type="site" description="Interaction with phosphoserine on interacting protein" evidence="2">
    <location>
        <position position="137"/>
    </location>
</feature>
<dbReference type="SMART" id="SM00101">
    <property type="entry name" value="14_3_3"/>
    <property type="match status" value="1"/>
</dbReference>
<feature type="site" description="Interaction with phosphoserine on interacting protein" evidence="2">
    <location>
        <position position="65"/>
    </location>
</feature>
<dbReference type="Gene3D" id="1.20.190.20">
    <property type="entry name" value="14-3-3 domain"/>
    <property type="match status" value="1"/>
</dbReference>
<dbReference type="OMA" id="YDEMVNE"/>
<evidence type="ECO:0000256" key="2">
    <source>
        <dbReference type="PIRSR" id="PIRSR000868-1"/>
    </source>
</evidence>
<dbReference type="InParanoid" id="A2F806"/>
<dbReference type="AlphaFoldDB" id="A2F806"/>
<dbReference type="SMR" id="A2F806"/>
<evidence type="ECO:0000259" key="3">
    <source>
        <dbReference type="SMART" id="SM00101"/>
    </source>
</evidence>
<dbReference type="GO" id="GO:0008104">
    <property type="term" value="P:intracellular protein localization"/>
    <property type="evidence" value="ECO:0000318"/>
    <property type="project" value="GO_Central"/>
</dbReference>
<dbReference type="PRINTS" id="PR00305">
    <property type="entry name" value="1433ZETA"/>
</dbReference>
<dbReference type="EMBL" id="DS113656">
    <property type="protein sequence ID" value="EAX98938.1"/>
    <property type="molecule type" value="Genomic_DNA"/>
</dbReference>
<dbReference type="InterPro" id="IPR023410">
    <property type="entry name" value="14-3-3_domain"/>
</dbReference>
<dbReference type="GO" id="GO:0005737">
    <property type="term" value="C:cytoplasm"/>
    <property type="evidence" value="ECO:0000318"/>
    <property type="project" value="GO_Central"/>
</dbReference>
<organism evidence="4 5">
    <name type="scientific">Trichomonas vaginalis (strain ATCC PRA-98 / G3)</name>
    <dbReference type="NCBI Taxonomy" id="412133"/>
    <lineage>
        <taxon>Eukaryota</taxon>
        <taxon>Metamonada</taxon>
        <taxon>Parabasalia</taxon>
        <taxon>Trichomonadida</taxon>
        <taxon>Trichomonadidae</taxon>
        <taxon>Trichomonas</taxon>
    </lineage>
</organism>
<dbReference type="STRING" id="5722.A2F806"/>
<evidence type="ECO:0000313" key="4">
    <source>
        <dbReference type="EMBL" id="EAX98938.1"/>
    </source>
</evidence>
<dbReference type="CDD" id="cd08774">
    <property type="entry name" value="14-3-3"/>
    <property type="match status" value="1"/>
</dbReference>
<protein>
    <submittedName>
        <fullName evidence="4">14-3-3 protein</fullName>
    </submittedName>
</protein>
<evidence type="ECO:0000313" key="5">
    <source>
        <dbReference type="Proteomes" id="UP000001542"/>
    </source>
</evidence>
<dbReference type="Pfam" id="PF00244">
    <property type="entry name" value="14-3-3"/>
    <property type="match status" value="1"/>
</dbReference>
<gene>
    <name evidence="4" type="ORF">TVAG_320980</name>
</gene>
<proteinExistence type="inferred from homology"/>
<evidence type="ECO:0000256" key="1">
    <source>
        <dbReference type="ARBA" id="ARBA00006141"/>
    </source>
</evidence>
<dbReference type="VEuPathDB" id="TrichDB:TVAGG3_0384040"/>
<dbReference type="OrthoDB" id="10260625at2759"/>
<dbReference type="GO" id="GO:0007165">
    <property type="term" value="P:signal transduction"/>
    <property type="evidence" value="ECO:0000318"/>
    <property type="project" value="GO_Central"/>
</dbReference>
<dbReference type="eggNOG" id="KOG0841">
    <property type="taxonomic scope" value="Eukaryota"/>
</dbReference>
<dbReference type="PANTHER" id="PTHR18860">
    <property type="entry name" value="14-3-3 PROTEIN"/>
    <property type="match status" value="1"/>
</dbReference>
<reference evidence="4" key="2">
    <citation type="journal article" date="2007" name="Science">
        <title>Draft genome sequence of the sexually transmitted pathogen Trichomonas vaginalis.</title>
        <authorList>
            <person name="Carlton J.M."/>
            <person name="Hirt R.P."/>
            <person name="Silva J.C."/>
            <person name="Delcher A.L."/>
            <person name="Schatz M."/>
            <person name="Zhao Q."/>
            <person name="Wortman J.R."/>
            <person name="Bidwell S.L."/>
            <person name="Alsmark U.C.M."/>
            <person name="Besteiro S."/>
            <person name="Sicheritz-Ponten T."/>
            <person name="Noel C.J."/>
            <person name="Dacks J.B."/>
            <person name="Foster P.G."/>
            <person name="Simillion C."/>
            <person name="Van de Peer Y."/>
            <person name="Miranda-Saavedra D."/>
            <person name="Barton G.J."/>
            <person name="Westrop G.D."/>
            <person name="Mueller S."/>
            <person name="Dessi D."/>
            <person name="Fiori P.L."/>
            <person name="Ren Q."/>
            <person name="Paulsen I."/>
            <person name="Zhang H."/>
            <person name="Bastida-Corcuera F.D."/>
            <person name="Simoes-Barbosa A."/>
            <person name="Brown M.T."/>
            <person name="Hayes R.D."/>
            <person name="Mukherjee M."/>
            <person name="Okumura C.Y."/>
            <person name="Schneider R."/>
            <person name="Smith A.J."/>
            <person name="Vanacova S."/>
            <person name="Villalvazo M."/>
            <person name="Haas B.J."/>
            <person name="Pertea M."/>
            <person name="Feldblyum T.V."/>
            <person name="Utterback T.R."/>
            <person name="Shu C.L."/>
            <person name="Osoegawa K."/>
            <person name="de Jong P.J."/>
            <person name="Hrdy I."/>
            <person name="Horvathova L."/>
            <person name="Zubacova Z."/>
            <person name="Dolezal P."/>
            <person name="Malik S.B."/>
            <person name="Logsdon J.M. Jr."/>
            <person name="Henze K."/>
            <person name="Gupta A."/>
            <person name="Wang C.C."/>
            <person name="Dunne R.L."/>
            <person name="Upcroft J.A."/>
            <person name="Upcroft P."/>
            <person name="White O."/>
            <person name="Salzberg S.L."/>
            <person name="Tang P."/>
            <person name="Chiu C.-H."/>
            <person name="Lee Y.-S."/>
            <person name="Embley T.M."/>
            <person name="Coombs G.H."/>
            <person name="Mottram J.C."/>
            <person name="Tachezy J."/>
            <person name="Fraser-Liggett C.M."/>
            <person name="Johnson P.J."/>
        </authorList>
    </citation>
    <scope>NUCLEOTIDE SEQUENCE [LARGE SCALE GENOMIC DNA]</scope>
    <source>
        <strain evidence="4">G3</strain>
    </source>
</reference>
<sequence>MFDERTTFIYLLNLCFVNPLDVPRVGEEEENVEMMKRVIQANPQLSEPERNLLSCLYKSIINRRREVLRDFDKKFVDEIVDYPNRVQRLDEFREKLVSEIDEHCEDLCKLIETELLPVANNPETRVFYEKMEADYYRYMAENHTGDEKAAIIEKAGSHYETALAISNSELSQASTTALGLTLNYSVFLYEMMDRHQEAIDLAAKSVQETIDLLDTLSDKTYNEATKIIYLLKDNVKNWKERLNL</sequence>
<reference evidence="4" key="1">
    <citation type="submission" date="2006-10" db="EMBL/GenBank/DDBJ databases">
        <authorList>
            <person name="Amadeo P."/>
            <person name="Zhao Q."/>
            <person name="Wortman J."/>
            <person name="Fraser-Liggett C."/>
            <person name="Carlton J."/>
        </authorList>
    </citation>
    <scope>NUCLEOTIDE SEQUENCE</scope>
    <source>
        <strain evidence="4">G3</strain>
    </source>
</reference>
<dbReference type="PIRSF" id="PIRSF000868">
    <property type="entry name" value="14-3-3"/>
    <property type="match status" value="1"/>
</dbReference>
<dbReference type="InterPro" id="IPR000308">
    <property type="entry name" value="14-3-3"/>
</dbReference>
<comment type="similarity">
    <text evidence="1">Belongs to the 14-3-3 family.</text>
</comment>
<feature type="domain" description="14-3-3" evidence="3">
    <location>
        <begin position="5"/>
        <end position="240"/>
    </location>
</feature>
<dbReference type="SUPFAM" id="SSF48445">
    <property type="entry name" value="14-3-3 protein"/>
    <property type="match status" value="1"/>
</dbReference>